<dbReference type="InterPro" id="IPR038120">
    <property type="entry name" value="Rpb1_funnel_sf"/>
</dbReference>
<keyword evidence="8" id="KW-0548">Nucleotidyltransferase</keyword>
<dbReference type="PANTHER" id="PTHR19376:SF37">
    <property type="entry name" value="DNA-DIRECTED RNA POLYMERASE II SUBUNIT RPB1"/>
    <property type="match status" value="1"/>
</dbReference>
<evidence type="ECO:0000256" key="5">
    <source>
        <dbReference type="ARBA" id="ARBA00022478"/>
    </source>
</evidence>
<evidence type="ECO:0000256" key="1">
    <source>
        <dbReference type="ARBA" id="ARBA00004123"/>
    </source>
</evidence>
<dbReference type="Pfam" id="PF04983">
    <property type="entry name" value="RNA_pol_Rpb1_3"/>
    <property type="match status" value="1"/>
</dbReference>
<dbReference type="Gene3D" id="3.30.1360.140">
    <property type="match status" value="1"/>
</dbReference>
<dbReference type="Pfam" id="PF04992">
    <property type="entry name" value="RNA_pol_Rpb1_6"/>
    <property type="match status" value="1"/>
</dbReference>
<gene>
    <name evidence="18" type="ORF">TeGR_g11322</name>
</gene>
<keyword evidence="11" id="KW-0862">Zinc</keyword>
<evidence type="ECO:0000256" key="9">
    <source>
        <dbReference type="ARBA" id="ARBA00022723"/>
    </source>
</evidence>
<dbReference type="SUPFAM" id="SSF64484">
    <property type="entry name" value="beta and beta-prime subunits of DNA dependent RNA-polymerase"/>
    <property type="match status" value="1"/>
</dbReference>
<protein>
    <recommendedName>
        <fullName evidence="4">DNA-directed RNA polymerase II subunit RPB1</fullName>
        <ecNumber evidence="3">2.7.7.6</ecNumber>
    </recommendedName>
</protein>
<proteinExistence type="inferred from homology"/>
<feature type="compositionally biased region" description="Low complexity" evidence="16">
    <location>
        <begin position="1214"/>
        <end position="1228"/>
    </location>
</feature>
<dbReference type="InterPro" id="IPR038593">
    <property type="entry name" value="RNA_pol_Rpb1_7_sf"/>
</dbReference>
<keyword evidence="14" id="KW-0804">Transcription</keyword>
<evidence type="ECO:0000256" key="11">
    <source>
        <dbReference type="ARBA" id="ARBA00022833"/>
    </source>
</evidence>
<evidence type="ECO:0000256" key="15">
    <source>
        <dbReference type="ARBA" id="ARBA00023242"/>
    </source>
</evidence>
<dbReference type="InterPro" id="IPR006592">
    <property type="entry name" value="RNA_pol_N"/>
</dbReference>
<accession>A0ABQ6MTM4</accession>
<feature type="region of interest" description="Disordered" evidence="16">
    <location>
        <begin position="1206"/>
        <end position="1262"/>
    </location>
</feature>
<organism evidence="18 19">
    <name type="scientific">Tetraparma gracilis</name>
    <dbReference type="NCBI Taxonomy" id="2962635"/>
    <lineage>
        <taxon>Eukaryota</taxon>
        <taxon>Sar</taxon>
        <taxon>Stramenopiles</taxon>
        <taxon>Ochrophyta</taxon>
        <taxon>Bolidophyceae</taxon>
        <taxon>Parmales</taxon>
        <taxon>Triparmaceae</taxon>
        <taxon>Tetraparma</taxon>
    </lineage>
</organism>
<keyword evidence="10" id="KW-0677">Repeat</keyword>
<dbReference type="Gene3D" id="2.40.40.20">
    <property type="match status" value="1"/>
</dbReference>
<evidence type="ECO:0000256" key="13">
    <source>
        <dbReference type="ARBA" id="ARBA00023125"/>
    </source>
</evidence>
<dbReference type="Proteomes" id="UP001165060">
    <property type="component" value="Unassembled WGS sequence"/>
</dbReference>
<comment type="similarity">
    <text evidence="2">Belongs to the RNA polymerase beta' chain family.</text>
</comment>
<dbReference type="Gene3D" id="1.10.132.30">
    <property type="match status" value="1"/>
</dbReference>
<dbReference type="PANTHER" id="PTHR19376">
    <property type="entry name" value="DNA-DIRECTED RNA POLYMERASE"/>
    <property type="match status" value="1"/>
</dbReference>
<dbReference type="Pfam" id="PF00623">
    <property type="entry name" value="RNA_pol_Rpb1_2"/>
    <property type="match status" value="1"/>
</dbReference>
<reference evidence="18 19" key="1">
    <citation type="journal article" date="2023" name="Commun. Biol.">
        <title>Genome analysis of Parmales, the sister group of diatoms, reveals the evolutionary specialization of diatoms from phago-mixotrophs to photoautotrophs.</title>
        <authorList>
            <person name="Ban H."/>
            <person name="Sato S."/>
            <person name="Yoshikawa S."/>
            <person name="Yamada K."/>
            <person name="Nakamura Y."/>
            <person name="Ichinomiya M."/>
            <person name="Sato N."/>
            <person name="Blanc-Mathieu R."/>
            <person name="Endo H."/>
            <person name="Kuwata A."/>
            <person name="Ogata H."/>
        </authorList>
    </citation>
    <scope>NUCLEOTIDE SEQUENCE [LARGE SCALE GENOMIC DNA]</scope>
</reference>
<comment type="subcellular location">
    <subcellularLocation>
        <location evidence="1">Nucleus</location>
    </subcellularLocation>
</comment>
<evidence type="ECO:0000256" key="2">
    <source>
        <dbReference type="ARBA" id="ARBA00006460"/>
    </source>
</evidence>
<evidence type="ECO:0000256" key="4">
    <source>
        <dbReference type="ARBA" id="ARBA00016625"/>
    </source>
</evidence>
<evidence type="ECO:0000256" key="14">
    <source>
        <dbReference type="ARBA" id="ARBA00023163"/>
    </source>
</evidence>
<dbReference type="Pfam" id="PF04998">
    <property type="entry name" value="RNA_pol_Rpb1_5"/>
    <property type="match status" value="1"/>
</dbReference>
<evidence type="ECO:0000256" key="10">
    <source>
        <dbReference type="ARBA" id="ARBA00022737"/>
    </source>
</evidence>
<evidence type="ECO:0000256" key="12">
    <source>
        <dbReference type="ARBA" id="ARBA00022842"/>
    </source>
</evidence>
<dbReference type="InterPro" id="IPR007066">
    <property type="entry name" value="RNA_pol_Rpb1_3"/>
</dbReference>
<dbReference type="Pfam" id="PF05000">
    <property type="entry name" value="RNA_pol_Rpb1_4"/>
    <property type="match status" value="1"/>
</dbReference>
<dbReference type="InterPro" id="IPR007083">
    <property type="entry name" value="RNA_pol_Rpb1_4"/>
</dbReference>
<keyword evidence="15" id="KW-0539">Nucleus</keyword>
<keyword evidence="19" id="KW-1185">Reference proteome</keyword>
<dbReference type="Gene3D" id="3.30.1490.180">
    <property type="entry name" value="RNA polymerase ii"/>
    <property type="match status" value="1"/>
</dbReference>
<dbReference type="SMART" id="SM00663">
    <property type="entry name" value="RPOLA_N"/>
    <property type="match status" value="1"/>
</dbReference>
<evidence type="ECO:0000313" key="19">
    <source>
        <dbReference type="Proteomes" id="UP001165060"/>
    </source>
</evidence>
<name>A0ABQ6MTM4_9STRA</name>
<evidence type="ECO:0000256" key="8">
    <source>
        <dbReference type="ARBA" id="ARBA00022695"/>
    </source>
</evidence>
<feature type="compositionally biased region" description="Low complexity" evidence="16">
    <location>
        <begin position="1237"/>
        <end position="1254"/>
    </location>
</feature>
<dbReference type="InterPro" id="IPR000684">
    <property type="entry name" value="RNA_pol_II_repeat_euk"/>
</dbReference>
<dbReference type="Gene3D" id="1.10.274.100">
    <property type="entry name" value="RNA polymerase Rpb1, domain 3"/>
    <property type="match status" value="1"/>
</dbReference>
<dbReference type="Gene3D" id="6.10.250.2940">
    <property type="match status" value="1"/>
</dbReference>
<keyword evidence="6" id="KW-0597">Phosphoprotein</keyword>
<keyword evidence="13" id="KW-0238">DNA-binding</keyword>
<evidence type="ECO:0000259" key="17">
    <source>
        <dbReference type="SMART" id="SM00663"/>
    </source>
</evidence>
<evidence type="ECO:0000256" key="16">
    <source>
        <dbReference type="SAM" id="MobiDB-lite"/>
    </source>
</evidence>
<dbReference type="EMBL" id="BRYB01003233">
    <property type="protein sequence ID" value="GMI33077.1"/>
    <property type="molecule type" value="Genomic_DNA"/>
</dbReference>
<evidence type="ECO:0000256" key="7">
    <source>
        <dbReference type="ARBA" id="ARBA00022679"/>
    </source>
</evidence>
<sequence length="1262" mass="139310">MGKRVNFSARTVITADPNLGIDQVGVPRSVAQTLTVPVKVTAFNIKLLSELVSRGPTEWPGAKMIIRDDGERFDLSRISQQNRNQMMLKYGWVVERHLRDDDVVLFNRQPSLHKMSIMGHRAKVLDWSTFRLNLSCTSPYNADFDGDEMNLHVPQSLTARAEAELMMLTPRVIVSGQSNKPVMGIVQDSLLATQKMTKRDVFIEKDELMNLLMWIEDWDGKIPAPAILKPKALWTGKQVFSLFAPCVNLRSKAATHPKSDQPNTLNLYDSEVVINEGELLAGIVDKKTIGTGMGGLIHTAWLDVGFDETRMFMNQVQVVSNCWILQRSFSIGVVDTVADNNTMIDIEKAINDAKNQVQELVRKGQKGDLEKQPGKTMLESFEKLVNNVLNTARDKSGKCAQSSLTEINSVKAMATAGSKGNEINISQIMACVGQQNVEGQRIPYGFRKRTLPHFCKDDYGPESRGFVENSYLRGLSPQEFFFHAMGGREGLIDTACKTAETGYIQRRLVKAMETVIARYDGTLRTSKGNVIQFLYGEDGMDAVWIEKQKFPSLTYDRKTFEKAFSLTVADDKFGYDDIDVPYMEADLIGDCQQDPSVQVALDAEYAQLKKDQANLRVIMANREPGKEDDDASYAPGNVQRVMNNAVQRFRIGQGDVSDLHPKDVITEVNNLIQKLDVVKGEDVLSVEAQSNATLLYSILIRSMLACKRVLKEYRFTEAALKWVVNEIETRFHQAKVSPGETAGVLAAQSVGEPATQMTLNTFHYAGVSAKNVTLGVPRLKEIINLAKNPKTPTLTVYLQREVCEDPDTAKKVQSVLEHTVLKDVTSTTEIYFDPDIKNTVVEEDKELVTSYYDLDDESLDISRLSPWVLRIVLTKELVFDKQIQMSEFEDLIAQEYGEGTLHIIKSDDNDDELVLRLRIINEAGGESAEEDFQRGQEDDVFLRRLEQNMLEKLKLRGVPDVKKVYLRKGKKTEWDNEKGFYRRDEWVLETDGSSLLEVMSTDFVDATRTISNDIVEVLTVLGIEGVRGALLSELRNVISFDGSYVNYRHLACLVDVMTVYGHVMAIDRHGINRVDSGPLLRCSFEETVDMLMDSAMYAENDELVGVTENILLGQLARVGTGDMELMLDEDKVMTGAVDMVVDGGSGFVSGGAAVTPGQATPYQNTPGGASPGMGVDAATPFGGAAFSPMVGGGAFSPAHAGTSFSPSFDGGGADAASPAYSPSSPAYDGSGGGSGGQQSSSPAYSPTSPAYSPADENKEDEN</sequence>
<dbReference type="InterPro" id="IPR007081">
    <property type="entry name" value="RNA_pol_Rpb1_5"/>
</dbReference>
<dbReference type="PROSITE" id="PS00115">
    <property type="entry name" value="RNA_POL_II_REPEAT"/>
    <property type="match status" value="1"/>
</dbReference>
<dbReference type="CDD" id="cd02584">
    <property type="entry name" value="RNAP_II_Rpb1_C"/>
    <property type="match status" value="1"/>
</dbReference>
<keyword evidence="7" id="KW-0808">Transferase</keyword>
<feature type="domain" description="RNA polymerase N-terminal" evidence="17">
    <location>
        <begin position="1"/>
        <end position="197"/>
    </location>
</feature>
<dbReference type="InterPro" id="IPR007075">
    <property type="entry name" value="RNA_pol_Rpb1_6"/>
</dbReference>
<comment type="caution">
    <text evidence="18">The sequence shown here is derived from an EMBL/GenBank/DDBJ whole genome shotgun (WGS) entry which is preliminary data.</text>
</comment>
<keyword evidence="9" id="KW-0479">Metal-binding</keyword>
<dbReference type="InterPro" id="IPR007073">
    <property type="entry name" value="RNA_pol_Rpb1_7"/>
</dbReference>
<evidence type="ECO:0000256" key="3">
    <source>
        <dbReference type="ARBA" id="ARBA00012418"/>
    </source>
</evidence>
<dbReference type="InterPro" id="IPR045867">
    <property type="entry name" value="DNA-dir_RpoC_beta_prime"/>
</dbReference>
<dbReference type="Pfam" id="PF04990">
    <property type="entry name" value="RNA_pol_Rpb1_7"/>
    <property type="match status" value="1"/>
</dbReference>
<keyword evidence="5" id="KW-0240">DNA-directed RNA polymerase</keyword>
<dbReference type="Gene3D" id="6.20.50.80">
    <property type="match status" value="1"/>
</dbReference>
<evidence type="ECO:0000313" key="18">
    <source>
        <dbReference type="EMBL" id="GMI33077.1"/>
    </source>
</evidence>
<dbReference type="InterPro" id="IPR000722">
    <property type="entry name" value="RNA_pol_asu"/>
</dbReference>
<dbReference type="InterPro" id="IPR042102">
    <property type="entry name" value="RNA_pol_Rpb1_3_sf"/>
</dbReference>
<dbReference type="Gene3D" id="1.10.150.390">
    <property type="match status" value="1"/>
</dbReference>
<dbReference type="EC" id="2.7.7.6" evidence="3"/>
<evidence type="ECO:0000256" key="6">
    <source>
        <dbReference type="ARBA" id="ARBA00022553"/>
    </source>
</evidence>
<keyword evidence="12" id="KW-0460">Magnesium</keyword>